<feature type="transmembrane region" description="Helical" evidence="1">
    <location>
        <begin position="127"/>
        <end position="153"/>
    </location>
</feature>
<evidence type="ECO:0000313" key="2">
    <source>
        <dbReference type="EMBL" id="UMM32717.1"/>
    </source>
</evidence>
<keyword evidence="1" id="KW-0812">Transmembrane</keyword>
<keyword evidence="1" id="KW-1133">Transmembrane helix</keyword>
<keyword evidence="3" id="KW-1185">Reference proteome</keyword>
<dbReference type="Pfam" id="PF10324">
    <property type="entry name" value="7TM_GPCR_Srw"/>
    <property type="match status" value="1"/>
</dbReference>
<keyword evidence="1" id="KW-0472">Membrane</keyword>
<proteinExistence type="predicted"/>
<dbReference type="GO" id="GO:0008528">
    <property type="term" value="F:G protein-coupled peptide receptor activity"/>
    <property type="evidence" value="ECO:0007669"/>
    <property type="project" value="InterPro"/>
</dbReference>
<accession>A0AAE9JIS6</accession>
<protein>
    <recommendedName>
        <fullName evidence="4">G-protein coupled receptors family 1 profile domain-containing protein</fullName>
    </recommendedName>
</protein>
<evidence type="ECO:0000313" key="3">
    <source>
        <dbReference type="Proteomes" id="UP000829354"/>
    </source>
</evidence>
<organism evidence="2 3">
    <name type="scientific">Caenorhabditis briggsae</name>
    <dbReference type="NCBI Taxonomy" id="6238"/>
    <lineage>
        <taxon>Eukaryota</taxon>
        <taxon>Metazoa</taxon>
        <taxon>Ecdysozoa</taxon>
        <taxon>Nematoda</taxon>
        <taxon>Chromadorea</taxon>
        <taxon>Rhabditida</taxon>
        <taxon>Rhabditina</taxon>
        <taxon>Rhabditomorpha</taxon>
        <taxon>Rhabditoidea</taxon>
        <taxon>Rhabditidae</taxon>
        <taxon>Peloderinae</taxon>
        <taxon>Caenorhabditis</taxon>
    </lineage>
</organism>
<dbReference type="Gene3D" id="1.20.1070.10">
    <property type="entry name" value="Rhodopsin 7-helix transmembrane proteins"/>
    <property type="match status" value="1"/>
</dbReference>
<dbReference type="SUPFAM" id="SSF81321">
    <property type="entry name" value="Family A G protein-coupled receptor-like"/>
    <property type="match status" value="1"/>
</dbReference>
<dbReference type="EMBL" id="CP092624">
    <property type="protein sequence ID" value="UMM32717.1"/>
    <property type="molecule type" value="Genomic_DNA"/>
</dbReference>
<dbReference type="PANTHER" id="PTHR22751">
    <property type="entry name" value="G-PROTEIN COUPLED RECEPTOR-RELATED"/>
    <property type="match status" value="1"/>
</dbReference>
<feature type="transmembrane region" description="Helical" evidence="1">
    <location>
        <begin position="165"/>
        <end position="187"/>
    </location>
</feature>
<evidence type="ECO:0000256" key="1">
    <source>
        <dbReference type="SAM" id="Phobius"/>
    </source>
</evidence>
<dbReference type="InterPro" id="IPR019427">
    <property type="entry name" value="7TM_GPCR_serpentine_rcpt_Srw"/>
</dbReference>
<name>A0AAE9JIS6_CAEBR</name>
<reference evidence="2 3" key="1">
    <citation type="submission" date="2022-04" db="EMBL/GenBank/DDBJ databases">
        <title>Chromosome-level reference genomes for two strains of Caenorhabditis briggsae: an improved platform for comparative genomics.</title>
        <authorList>
            <person name="Stevens L."/>
            <person name="Andersen E."/>
        </authorList>
    </citation>
    <scope>NUCLEOTIDE SEQUENCE [LARGE SCALE GENOMIC DNA]</scope>
    <source>
        <strain evidence="2">VX34</strain>
        <tissue evidence="2">Whole-organism</tissue>
    </source>
</reference>
<dbReference type="Proteomes" id="UP000829354">
    <property type="component" value="Chromosome V"/>
</dbReference>
<dbReference type="PANTHER" id="PTHR22751:SF54">
    <property type="entry name" value="G-PROTEIN COUPLED RECEPTORS FAMILY 1 PROFILE DOMAIN-CONTAINING PROTEIN"/>
    <property type="match status" value="1"/>
</dbReference>
<sequence length="230" mass="25712">MIILTYQHLLVSLQQGISLECSLLSFYYFARVKFIELPKRWIPPPVCGYPPNYSIPEFTFVKSDNVFSATWLFEIMVMFDGILKIVPAIALPILAILLLRELKLAEDSRRKISVARATRNKDHTSKLVICMTIASIVAEGPTGVAVFIQGLATNHFGLLSIINDIISILLIFVTLNATTHFIICIGISKQYRNAVRELLEYEKPAKAVTITAKSSVASIAITKQLDVRRS</sequence>
<evidence type="ECO:0008006" key="4">
    <source>
        <dbReference type="Google" id="ProtNLM"/>
    </source>
</evidence>
<feature type="transmembrane region" description="Helical" evidence="1">
    <location>
        <begin position="75"/>
        <end position="99"/>
    </location>
</feature>
<gene>
    <name evidence="2" type="ORF">L5515_006419</name>
</gene>
<dbReference type="AlphaFoldDB" id="A0AAE9JIS6"/>